<reference evidence="6 7" key="1">
    <citation type="submission" date="2020-08" db="EMBL/GenBank/DDBJ databases">
        <title>Genomic Encyclopedia of Type Strains, Phase IV (KMG-V): Genome sequencing to study the core and pangenomes of soil and plant-associated prokaryotes.</title>
        <authorList>
            <person name="Whitman W."/>
        </authorList>
    </citation>
    <scope>NUCLEOTIDE SEQUENCE [LARGE SCALE GENOMIC DNA]</scope>
    <source>
        <strain evidence="6 7">SEMIA 4089</strain>
    </source>
</reference>
<proteinExistence type="predicted"/>
<dbReference type="InterPro" id="IPR005471">
    <property type="entry name" value="Tscrpt_reg_IclR_N"/>
</dbReference>
<evidence type="ECO:0000313" key="6">
    <source>
        <dbReference type="EMBL" id="MBB4234729.1"/>
    </source>
</evidence>
<feature type="domain" description="HTH iclR-type" evidence="4">
    <location>
        <begin position="73"/>
        <end position="134"/>
    </location>
</feature>
<dbReference type="AlphaFoldDB" id="A0A7W6R0Z8"/>
<dbReference type="PANTHER" id="PTHR30136:SF24">
    <property type="entry name" value="HTH-TYPE TRANSCRIPTIONAL REPRESSOR ALLR"/>
    <property type="match status" value="1"/>
</dbReference>
<accession>A0A7W6R0Z8</accession>
<evidence type="ECO:0000256" key="2">
    <source>
        <dbReference type="ARBA" id="ARBA00023125"/>
    </source>
</evidence>
<dbReference type="InterPro" id="IPR029016">
    <property type="entry name" value="GAF-like_dom_sf"/>
</dbReference>
<sequence>MIDQPRLFYIFSHTKLKNKAQTYEIKRIYYPTNDTFLNRNGSSAKLLKMIGPIMKNPRGRPRSKQVDLSMTGRTMADHAIDVMEAVSSFGPISLRDLTTKMKVPASTAHRFLLILEARGFLSMDPVSQKWEIGVRAFQVGNAYLRRTGLAEMARAYLATIGAASGETANLSIRQGDRMIVIAQVESHNPLRAFFRLGSQIPIYCSAAGKAVLAHLRDDEVDAMFEKTVLARLTDRTIVSLPFLRMQLNEIKARGWALDDEEQVAGMRCVAAPIMDKDGLPVAALSLTGPKSRFDAPSLEGLSALVIDAARGISDARCDR</sequence>
<dbReference type="Gene3D" id="1.10.10.10">
    <property type="entry name" value="Winged helix-like DNA-binding domain superfamily/Winged helix DNA-binding domain"/>
    <property type="match status" value="1"/>
</dbReference>
<dbReference type="RefSeq" id="WP_184467928.1">
    <property type="nucleotide sequence ID" value="NZ_JACIFY010000003.1"/>
</dbReference>
<keyword evidence="2" id="KW-0238">DNA-binding</keyword>
<dbReference type="SUPFAM" id="SSF46785">
    <property type="entry name" value="Winged helix' DNA-binding domain"/>
    <property type="match status" value="1"/>
</dbReference>
<dbReference type="InterPro" id="IPR014757">
    <property type="entry name" value="Tscrpt_reg_IclR_C"/>
</dbReference>
<comment type="caution">
    <text evidence="6">The sequence shown here is derived from an EMBL/GenBank/DDBJ whole genome shotgun (WGS) entry which is preliminary data.</text>
</comment>
<dbReference type="PROSITE" id="PS51077">
    <property type="entry name" value="HTH_ICLR"/>
    <property type="match status" value="1"/>
</dbReference>
<dbReference type="PANTHER" id="PTHR30136">
    <property type="entry name" value="HELIX-TURN-HELIX TRANSCRIPTIONAL REGULATOR, ICLR FAMILY"/>
    <property type="match status" value="1"/>
</dbReference>
<evidence type="ECO:0000313" key="7">
    <source>
        <dbReference type="Proteomes" id="UP000540909"/>
    </source>
</evidence>
<dbReference type="SUPFAM" id="SSF55781">
    <property type="entry name" value="GAF domain-like"/>
    <property type="match status" value="1"/>
</dbReference>
<dbReference type="Pfam" id="PF09339">
    <property type="entry name" value="HTH_IclR"/>
    <property type="match status" value="1"/>
</dbReference>
<dbReference type="GO" id="GO:0003677">
    <property type="term" value="F:DNA binding"/>
    <property type="evidence" value="ECO:0007669"/>
    <property type="project" value="UniProtKB-KW"/>
</dbReference>
<evidence type="ECO:0000256" key="3">
    <source>
        <dbReference type="ARBA" id="ARBA00023163"/>
    </source>
</evidence>
<gene>
    <name evidence="6" type="ORF">GGD57_001285</name>
</gene>
<feature type="domain" description="IclR-ED" evidence="5">
    <location>
        <begin position="135"/>
        <end position="318"/>
    </location>
</feature>
<organism evidence="6 7">
    <name type="scientific">Rhizobium esperanzae</name>
    <dbReference type="NCBI Taxonomy" id="1967781"/>
    <lineage>
        <taxon>Bacteria</taxon>
        <taxon>Pseudomonadati</taxon>
        <taxon>Pseudomonadota</taxon>
        <taxon>Alphaproteobacteria</taxon>
        <taxon>Hyphomicrobiales</taxon>
        <taxon>Rhizobiaceae</taxon>
        <taxon>Rhizobium/Agrobacterium group</taxon>
        <taxon>Rhizobium</taxon>
    </lineage>
</organism>
<keyword evidence="3" id="KW-0804">Transcription</keyword>
<dbReference type="InterPro" id="IPR036390">
    <property type="entry name" value="WH_DNA-bd_sf"/>
</dbReference>
<dbReference type="GO" id="GO:0045892">
    <property type="term" value="P:negative regulation of DNA-templated transcription"/>
    <property type="evidence" value="ECO:0007669"/>
    <property type="project" value="TreeGrafter"/>
</dbReference>
<evidence type="ECO:0000259" key="5">
    <source>
        <dbReference type="PROSITE" id="PS51078"/>
    </source>
</evidence>
<evidence type="ECO:0000256" key="1">
    <source>
        <dbReference type="ARBA" id="ARBA00023015"/>
    </source>
</evidence>
<dbReference type="InterPro" id="IPR050707">
    <property type="entry name" value="HTH_MetabolicPath_Reg"/>
</dbReference>
<protein>
    <submittedName>
        <fullName evidence="6">IclR family acetate operon transcriptional repressor</fullName>
    </submittedName>
</protein>
<dbReference type="Proteomes" id="UP000540909">
    <property type="component" value="Unassembled WGS sequence"/>
</dbReference>
<dbReference type="SMART" id="SM00346">
    <property type="entry name" value="HTH_ICLR"/>
    <property type="match status" value="1"/>
</dbReference>
<dbReference type="EMBL" id="JACIFY010000003">
    <property type="protein sequence ID" value="MBB4234729.1"/>
    <property type="molecule type" value="Genomic_DNA"/>
</dbReference>
<dbReference type="Pfam" id="PF01614">
    <property type="entry name" value="IclR_C"/>
    <property type="match status" value="1"/>
</dbReference>
<dbReference type="Gene3D" id="3.30.450.40">
    <property type="match status" value="1"/>
</dbReference>
<evidence type="ECO:0000259" key="4">
    <source>
        <dbReference type="PROSITE" id="PS51077"/>
    </source>
</evidence>
<keyword evidence="1" id="KW-0805">Transcription regulation</keyword>
<name>A0A7W6R0Z8_9HYPH</name>
<dbReference type="PROSITE" id="PS51078">
    <property type="entry name" value="ICLR_ED"/>
    <property type="match status" value="1"/>
</dbReference>
<dbReference type="GO" id="GO:0003700">
    <property type="term" value="F:DNA-binding transcription factor activity"/>
    <property type="evidence" value="ECO:0007669"/>
    <property type="project" value="TreeGrafter"/>
</dbReference>
<dbReference type="InterPro" id="IPR036388">
    <property type="entry name" value="WH-like_DNA-bd_sf"/>
</dbReference>